<reference evidence="1 2" key="1">
    <citation type="submission" date="2024-02" db="EMBL/GenBank/DDBJ databases">
        <title>Distribution and functional of Brevundimonas-related endobacteria within Verticillium dahliae.</title>
        <authorList>
            <person name="Zeng H."/>
        </authorList>
    </citation>
    <scope>NUCLEOTIDE SEQUENCE [LARGE SCALE GENOMIC DNA]</scope>
    <source>
        <strain evidence="1 2">TRM 44200</strain>
    </source>
</reference>
<keyword evidence="2" id="KW-1185">Reference proteome</keyword>
<dbReference type="Proteomes" id="UP001363460">
    <property type="component" value="Chromosome"/>
</dbReference>
<evidence type="ECO:0000313" key="1">
    <source>
        <dbReference type="EMBL" id="WWT54686.1"/>
    </source>
</evidence>
<proteinExistence type="predicted"/>
<evidence type="ECO:0000313" key="2">
    <source>
        <dbReference type="Proteomes" id="UP001363460"/>
    </source>
</evidence>
<name>A0ABZ2ICH7_9CAUL</name>
<dbReference type="EMBL" id="CP146369">
    <property type="protein sequence ID" value="WWT54686.1"/>
    <property type="molecule type" value="Genomic_DNA"/>
</dbReference>
<organism evidence="1 2">
    <name type="scientific">Brevundimonas olei</name>
    <dbReference type="NCBI Taxonomy" id="657642"/>
    <lineage>
        <taxon>Bacteria</taxon>
        <taxon>Pseudomonadati</taxon>
        <taxon>Pseudomonadota</taxon>
        <taxon>Alphaproteobacteria</taxon>
        <taxon>Caulobacterales</taxon>
        <taxon>Caulobacteraceae</taxon>
        <taxon>Brevundimonas</taxon>
    </lineage>
</organism>
<protein>
    <submittedName>
        <fullName evidence="1">Uncharacterized protein</fullName>
    </submittedName>
</protein>
<dbReference type="RefSeq" id="WP_338577073.1">
    <property type="nucleotide sequence ID" value="NZ_CP146369.1"/>
</dbReference>
<sequence>MTGSGKLPYPCSVDLLQTIRADIEAVPDGEHTAGLKAVLHHIEIAYRHLARGQAEGEDSAFNDAIYRTNQAFEGSIKEAYRVLAEKDPSGKTPASIEKYLEQKKIFKDRVLAQLKDYRTNWRNPSTHDYNLFFDQDEAFLAIVSVSAFSKLLIRQVSGFISFKEAKEAVKEVAAPVPEVVDSGAVDAPYLGFLIRKLVVDFFSNQPISQSESVSETRLLGGLEGYISTLLPDFEVVTDVGVGDSRNRVDMVVLGKGASVFVELKRWRYGESWRDAGVAQMMSYLHEAGSKEGVVVFYDVKETTYVEVGGFASGDISVSVVAPASELR</sequence>
<gene>
    <name evidence="1" type="ORF">V8J38_15765</name>
</gene>
<accession>A0ABZ2ICH7</accession>